<dbReference type="InterPro" id="IPR006054">
    <property type="entry name" value="DnaQ"/>
</dbReference>
<dbReference type="NCBIfam" id="TIGR00573">
    <property type="entry name" value="dnaq"/>
    <property type="match status" value="1"/>
</dbReference>
<keyword evidence="4" id="KW-0227">DNA damage</keyword>
<gene>
    <name evidence="9 10 12" type="primary">dinG</name>
    <name evidence="12" type="ORF">NCTC4824_01968</name>
</gene>
<dbReference type="InterPro" id="IPR006554">
    <property type="entry name" value="Helicase-like_DEXD_c2"/>
</dbReference>
<keyword evidence="12" id="KW-0347">Helicase</keyword>
<accession>A0A2X4WCK9</accession>
<dbReference type="GO" id="GO:0003678">
    <property type="term" value="F:DNA helicase activity"/>
    <property type="evidence" value="ECO:0007669"/>
    <property type="project" value="InterPro"/>
</dbReference>
<dbReference type="GO" id="GO:0016818">
    <property type="term" value="F:hydrolase activity, acting on acid anhydrides, in phosphorus-containing anhydrides"/>
    <property type="evidence" value="ECO:0007669"/>
    <property type="project" value="InterPro"/>
</dbReference>
<sequence>MSRKFVVVDLETTGNTYEKGDRIIQISAVTIENYQIVDQFTSFVNPGISVPPFIEELTGIHDDMIKDAPTFSEIADEIYGLLADSIFVAHNVPFDLGFLQGELGAAGYRNCVTESIDTVELSKVLMPMSTSYKLSDMSEMLGFEHENPHQADSDALVTSELLLFLIENIRQLPLITIEKLTDLAHHLKSNIALLLHSIIQEKRMKLEDLPEALEVHRGIALRKKFQPDTVDNNESVEYPSSMEEKQKLLTSFVNGYEKREGQMQMMDTVYKAFVGEKHAVIEAGTGIGKSLGYLIPALYYAVKHHQSVIISTYTVQMQDQLLYNEIRRLKDIIPFPFRVSVLKGRSNYLNMLKFEQSLTDRDHSYDNVLTKMQILVWLIQTETGDMDEVNFSSGGKHYKERMKHDGWFLQKEKDPWISRDFYMHARHLALQSEIVITNHSMLLVDIEQERNLLPDSQFIIIDEAHNFIKAASKSLGKKIEFNAFKFLINNIGTFDKNQLFAKIEQIIQHHNIVPKVSTSQFDNLILRLDAEVDDFFMLLSKWIIKSERKLSQNVAKHQVRFTEEMRQERDWQSVLMCAERTLDFHKQIRLGLEDRLELIKEQKEIPITERAFVEEANSFMLEWLTLGAKIKDFMLTPNIQEVVWMEGDTRTLPNSIGLYSEPENPGGFLKEHFFSDKKSVVMTSATLTVDHSFKYFLQEVGLNNYSLMQTIIPSPFAYDKMAKLMIPTDLPEVRHTKTEEYIEAISGHLAAIASVTDGRMLVLFTSYDMLRKTYNLMKDSGALDEFIMLAQGVTSGSRTRLTKSFQQFNKAILFGTSSFWEGVDIPGKDLTCLVIVRLPFSPPNEPIIAARNEAIKKRGKNPFSEHSLPEAVIRFKQGFGRLIRTETDRGVVIVMDRRIDTSSYGQAFLQSLPNVPIERGPLKEIISTIEKWL</sequence>
<dbReference type="GO" id="GO:0051539">
    <property type="term" value="F:4 iron, 4 sulfur cluster binding"/>
    <property type="evidence" value="ECO:0007669"/>
    <property type="project" value="UniProtKB-KW"/>
</dbReference>
<dbReference type="InterPro" id="IPR014001">
    <property type="entry name" value="Helicase_ATP-bd"/>
</dbReference>
<reference evidence="12 13" key="1">
    <citation type="submission" date="2018-06" db="EMBL/GenBank/DDBJ databases">
        <authorList>
            <consortium name="Pathogen Informatics"/>
            <person name="Doyle S."/>
        </authorList>
    </citation>
    <scope>NUCLEOTIDE SEQUENCE [LARGE SCALE GENOMIC DNA]</scope>
    <source>
        <strain evidence="12 13">NCTC4824</strain>
    </source>
</reference>
<dbReference type="InterPro" id="IPR027417">
    <property type="entry name" value="P-loop_NTPase"/>
</dbReference>
<evidence type="ECO:0000256" key="9">
    <source>
        <dbReference type="HAMAP-Rule" id="MF_02206"/>
    </source>
</evidence>
<comment type="function">
    <text evidence="9 10">3'-5' exonuclease.</text>
</comment>
<organism evidence="12 13">
    <name type="scientific">Lederbergia lenta</name>
    <name type="common">Bacillus lentus</name>
    <dbReference type="NCBI Taxonomy" id="1467"/>
    <lineage>
        <taxon>Bacteria</taxon>
        <taxon>Bacillati</taxon>
        <taxon>Bacillota</taxon>
        <taxon>Bacilli</taxon>
        <taxon>Bacillales</taxon>
        <taxon>Bacillaceae</taxon>
        <taxon>Lederbergia</taxon>
    </lineage>
</organism>
<dbReference type="STRING" id="1348624.GCA_001591545_01037"/>
<keyword evidence="3 9" id="KW-0547">Nucleotide-binding</keyword>
<keyword evidence="1" id="KW-0004">4Fe-4S</keyword>
<dbReference type="AlphaFoldDB" id="A0A2X4WCK9"/>
<dbReference type="PROSITE" id="PS51193">
    <property type="entry name" value="HELICASE_ATP_BIND_2"/>
    <property type="match status" value="1"/>
</dbReference>
<dbReference type="SMART" id="SM00479">
    <property type="entry name" value="EXOIII"/>
    <property type="match status" value="1"/>
</dbReference>
<evidence type="ECO:0000313" key="13">
    <source>
        <dbReference type="Proteomes" id="UP000249134"/>
    </source>
</evidence>
<dbReference type="EC" id="3.1.-.-" evidence="9 10"/>
<feature type="binding site" evidence="9">
    <location>
        <begin position="283"/>
        <end position="290"/>
    </location>
    <ligand>
        <name>ATP</name>
        <dbReference type="ChEBI" id="CHEBI:30616"/>
    </ligand>
</feature>
<keyword evidence="5 9" id="KW-0378">Hydrolase</keyword>
<dbReference type="GO" id="GO:0005524">
    <property type="term" value="F:ATP binding"/>
    <property type="evidence" value="ECO:0007669"/>
    <property type="project" value="UniProtKB-UniRule"/>
</dbReference>
<dbReference type="GO" id="GO:0003887">
    <property type="term" value="F:DNA-directed DNA polymerase activity"/>
    <property type="evidence" value="ECO:0007669"/>
    <property type="project" value="InterPro"/>
</dbReference>
<dbReference type="InterPro" id="IPR013520">
    <property type="entry name" value="Ribonucl_H"/>
</dbReference>
<dbReference type="PANTHER" id="PTHR11472">
    <property type="entry name" value="DNA REPAIR DEAD HELICASE RAD3/XP-D SUBFAMILY MEMBER"/>
    <property type="match status" value="1"/>
</dbReference>
<dbReference type="FunFam" id="3.30.420.10:FF:000045">
    <property type="entry name" value="3'-5' exonuclease DinG"/>
    <property type="match status" value="1"/>
</dbReference>
<dbReference type="InterPro" id="IPR036397">
    <property type="entry name" value="RNaseH_sf"/>
</dbReference>
<dbReference type="InterPro" id="IPR012337">
    <property type="entry name" value="RNaseH-like_sf"/>
</dbReference>
<dbReference type="EMBL" id="LS483476">
    <property type="protein sequence ID" value="SQI56602.1"/>
    <property type="molecule type" value="Genomic_DNA"/>
</dbReference>
<keyword evidence="6 9" id="KW-0269">Exonuclease</keyword>
<dbReference type="GO" id="GO:0008408">
    <property type="term" value="F:3'-5' exonuclease activity"/>
    <property type="evidence" value="ECO:0007669"/>
    <property type="project" value="UniProtKB-UniRule"/>
</dbReference>
<dbReference type="InterPro" id="IPR014013">
    <property type="entry name" value="Helic_SF1/SF2_ATP-bd_DinG/Rad3"/>
</dbReference>
<feature type="short sequence motif" description="DEAH box" evidence="9">
    <location>
        <begin position="462"/>
        <end position="465"/>
    </location>
</feature>
<dbReference type="NCBIfam" id="TIGR01407">
    <property type="entry name" value="dinG_rel"/>
    <property type="match status" value="1"/>
</dbReference>
<dbReference type="GO" id="GO:0006260">
    <property type="term" value="P:DNA replication"/>
    <property type="evidence" value="ECO:0007669"/>
    <property type="project" value="InterPro"/>
</dbReference>
<evidence type="ECO:0000256" key="7">
    <source>
        <dbReference type="ARBA" id="ARBA00022840"/>
    </source>
</evidence>
<dbReference type="PANTHER" id="PTHR11472:SF34">
    <property type="entry name" value="REGULATOR OF TELOMERE ELONGATION HELICASE 1"/>
    <property type="match status" value="1"/>
</dbReference>
<dbReference type="RefSeq" id="WP_066137853.1">
    <property type="nucleotide sequence ID" value="NZ_CBCSGM010000001.1"/>
</dbReference>
<evidence type="ECO:0000256" key="2">
    <source>
        <dbReference type="ARBA" id="ARBA00022722"/>
    </source>
</evidence>
<dbReference type="InterPro" id="IPR006555">
    <property type="entry name" value="ATP-dep_Helicase_C"/>
</dbReference>
<dbReference type="Gene3D" id="3.30.420.10">
    <property type="entry name" value="Ribonuclease H-like superfamily/Ribonuclease H"/>
    <property type="match status" value="1"/>
</dbReference>
<dbReference type="GO" id="GO:0003677">
    <property type="term" value="F:DNA binding"/>
    <property type="evidence" value="ECO:0007669"/>
    <property type="project" value="InterPro"/>
</dbReference>
<evidence type="ECO:0000256" key="5">
    <source>
        <dbReference type="ARBA" id="ARBA00022801"/>
    </source>
</evidence>
<evidence type="ECO:0000256" key="10">
    <source>
        <dbReference type="RuleBase" id="RU364106"/>
    </source>
</evidence>
<dbReference type="FunFam" id="3.40.50.300:FF:000437">
    <property type="entry name" value="ATP-dependent DNA helicase DinG"/>
    <property type="match status" value="1"/>
</dbReference>
<comment type="similarity">
    <text evidence="9 10">Belongs to the helicase family. DinG subfamily. Type 2 sub-subfamily.</text>
</comment>
<dbReference type="SMART" id="SM00487">
    <property type="entry name" value="DEXDc"/>
    <property type="match status" value="1"/>
</dbReference>
<dbReference type="CDD" id="cd06127">
    <property type="entry name" value="DEDDh"/>
    <property type="match status" value="1"/>
</dbReference>
<evidence type="ECO:0000256" key="4">
    <source>
        <dbReference type="ARBA" id="ARBA00022763"/>
    </source>
</evidence>
<dbReference type="SUPFAM" id="SSF52540">
    <property type="entry name" value="P-loop containing nucleoside triphosphate hydrolases"/>
    <property type="match status" value="2"/>
</dbReference>
<keyword evidence="1" id="KW-0408">Iron</keyword>
<keyword evidence="13" id="KW-1185">Reference proteome</keyword>
<protein>
    <recommendedName>
        <fullName evidence="9 10">3'-5' exonuclease DinG</fullName>
        <ecNumber evidence="9 10">3.1.-.-</ecNumber>
    </recommendedName>
</protein>
<dbReference type="SMART" id="SM00491">
    <property type="entry name" value="HELICc2"/>
    <property type="match status" value="1"/>
</dbReference>
<evidence type="ECO:0000256" key="1">
    <source>
        <dbReference type="ARBA" id="ARBA00022485"/>
    </source>
</evidence>
<proteinExistence type="inferred from homology"/>
<dbReference type="HAMAP" id="MF_02206">
    <property type="entry name" value="DinG_exonucl"/>
    <property type="match status" value="1"/>
</dbReference>
<dbReference type="Pfam" id="PF13307">
    <property type="entry name" value="Helicase_C_2"/>
    <property type="match status" value="1"/>
</dbReference>
<keyword evidence="2 9" id="KW-0540">Nuclease</keyword>
<dbReference type="SMART" id="SM00488">
    <property type="entry name" value="DEXDc2"/>
    <property type="match status" value="1"/>
</dbReference>
<keyword evidence="7 9" id="KW-0067">ATP-binding</keyword>
<dbReference type="Proteomes" id="UP000249134">
    <property type="component" value="Chromosome 1"/>
</dbReference>
<evidence type="ECO:0000256" key="8">
    <source>
        <dbReference type="ARBA" id="ARBA00023204"/>
    </source>
</evidence>
<dbReference type="InterPro" id="IPR045028">
    <property type="entry name" value="DinG/Rad3-like"/>
</dbReference>
<evidence type="ECO:0000256" key="6">
    <source>
        <dbReference type="ARBA" id="ARBA00022839"/>
    </source>
</evidence>
<evidence type="ECO:0000259" key="11">
    <source>
        <dbReference type="PROSITE" id="PS51193"/>
    </source>
</evidence>
<dbReference type="KEGG" id="blen:NCTC4824_01968"/>
<keyword evidence="1" id="KW-0411">Iron-sulfur</keyword>
<evidence type="ECO:0000313" key="12">
    <source>
        <dbReference type="EMBL" id="SQI56602.1"/>
    </source>
</evidence>
<name>A0A2X4WCK9_LEDLE</name>
<feature type="domain" description="Helicase ATP-binding" evidence="11">
    <location>
        <begin position="248"/>
        <end position="510"/>
    </location>
</feature>
<evidence type="ECO:0000256" key="3">
    <source>
        <dbReference type="ARBA" id="ARBA00022741"/>
    </source>
</evidence>
<keyword evidence="1" id="KW-0479">Metal-binding</keyword>
<dbReference type="NCBIfam" id="NF005981">
    <property type="entry name" value="PRK08074.1"/>
    <property type="match status" value="1"/>
</dbReference>
<dbReference type="SUPFAM" id="SSF53098">
    <property type="entry name" value="Ribonuclease H-like"/>
    <property type="match status" value="1"/>
</dbReference>
<dbReference type="InterPro" id="IPR006310">
    <property type="entry name" value="DinG"/>
</dbReference>
<dbReference type="Gene3D" id="3.40.50.300">
    <property type="entry name" value="P-loop containing nucleotide triphosphate hydrolases"/>
    <property type="match status" value="2"/>
</dbReference>
<keyword evidence="8" id="KW-0234">DNA repair</keyword>
<dbReference type="Pfam" id="PF00929">
    <property type="entry name" value="RNase_T"/>
    <property type="match status" value="1"/>
</dbReference>
<dbReference type="GO" id="GO:0006281">
    <property type="term" value="P:DNA repair"/>
    <property type="evidence" value="ECO:0007669"/>
    <property type="project" value="UniProtKB-KW"/>
</dbReference>